<dbReference type="SUPFAM" id="SSF49785">
    <property type="entry name" value="Galactose-binding domain-like"/>
    <property type="match status" value="1"/>
</dbReference>
<protein>
    <submittedName>
        <fullName evidence="2">Glycosyl hydrolases family 2, sugar binding domain</fullName>
    </submittedName>
</protein>
<keyword evidence="2" id="KW-0378">Hydrolase</keyword>
<dbReference type="Gene3D" id="2.60.120.260">
    <property type="entry name" value="Galactose-binding domain-like"/>
    <property type="match status" value="1"/>
</dbReference>
<keyword evidence="3" id="KW-1185">Reference proteome</keyword>
<dbReference type="RefSeq" id="WP_097182530.1">
    <property type="nucleotide sequence ID" value="NZ_OCNK01000001.1"/>
</dbReference>
<dbReference type="PANTHER" id="PTHR42732:SF3">
    <property type="entry name" value="HYDROLASE"/>
    <property type="match status" value="1"/>
</dbReference>
<dbReference type="SUPFAM" id="SSF51445">
    <property type="entry name" value="(Trans)glycosidases"/>
    <property type="match status" value="1"/>
</dbReference>
<evidence type="ECO:0000313" key="2">
    <source>
        <dbReference type="EMBL" id="SOD94376.1"/>
    </source>
</evidence>
<dbReference type="AlphaFoldDB" id="A0A286GGL3"/>
<dbReference type="Proteomes" id="UP000219482">
    <property type="component" value="Unassembled WGS sequence"/>
</dbReference>
<sequence length="624" mass="68231">MRVRATEQDGTYPRPQLVREGWTDLCGTWQLAFDDARAGLDGGWAGLADLADREVFDRDVTVPFPPESEASGVGDAGPHSVFWYRRTLRSADIAGADAVATDGSRVMLRFGAVDHSAQVWLDGALLGSHEGGQTPFSFDVTSVLAGGDPEEEHVLVVRAHDDPRDVTQPRGKQDWLDEPHSIWYSRTSGIWQPVWCEVVPAVSVEHLAWTPDLPGAAVHLGLTLREAPADPVTVAVRLELDGQLLGEHRVRVDEQRISTTVAVPALRNGQARQDMTWSPEEPRLVDATVQVLAGPAGADGERVVDEVSSYLGLRSAGAGGGAFLLNGRPYYLRSVLGQGYWPTSHLTAPDAGALRREVELTKDLGFNAVRVHQKVEDPRFLFWADRLGLLVWGETANAFAFTPEAVRRLTTEWLDVVHRDISHPCIVTWVPLNESWGVHDIATDPAQQAYATGLAALTRAVDPSRPVVSNDGWEHTDSDLWTVHDYADTGAVLAQRYGTADMGETVGRPGPEGRVIRLPGGTDRGQPLMLTEFGGVRYTPALPEEQAEKRTWGYSTASDAEDFARRLTDLLSAVHGSPVLAGFCYTQLTDTMQEANGLLDEDRRPKLPVERLRRIITGRPDAAV</sequence>
<name>A0A286GGL3_9ACTN</name>
<feature type="domain" description="Glycoside hydrolase family 2 catalytic" evidence="1">
    <location>
        <begin position="321"/>
        <end position="472"/>
    </location>
</feature>
<evidence type="ECO:0000313" key="3">
    <source>
        <dbReference type="Proteomes" id="UP000219482"/>
    </source>
</evidence>
<dbReference type="GO" id="GO:0005975">
    <property type="term" value="P:carbohydrate metabolic process"/>
    <property type="evidence" value="ECO:0007669"/>
    <property type="project" value="InterPro"/>
</dbReference>
<dbReference type="EMBL" id="OCNK01000001">
    <property type="protein sequence ID" value="SOD94376.1"/>
    <property type="molecule type" value="Genomic_DNA"/>
</dbReference>
<dbReference type="Pfam" id="PF02836">
    <property type="entry name" value="Glyco_hydro_2_C"/>
    <property type="match status" value="1"/>
</dbReference>
<dbReference type="InterPro" id="IPR017853">
    <property type="entry name" value="GH"/>
</dbReference>
<accession>A0A286GGL3</accession>
<gene>
    <name evidence="2" type="ORF">SAMN06272739_0737</name>
</gene>
<evidence type="ECO:0000259" key="1">
    <source>
        <dbReference type="Pfam" id="PF02836"/>
    </source>
</evidence>
<dbReference type="GO" id="GO:0004553">
    <property type="term" value="F:hydrolase activity, hydrolyzing O-glycosyl compounds"/>
    <property type="evidence" value="ECO:0007669"/>
    <property type="project" value="InterPro"/>
</dbReference>
<dbReference type="OrthoDB" id="9762066at2"/>
<dbReference type="InterPro" id="IPR051913">
    <property type="entry name" value="GH2_Domain-Containing"/>
</dbReference>
<dbReference type="InterPro" id="IPR006103">
    <property type="entry name" value="Glyco_hydro_2_cat"/>
</dbReference>
<dbReference type="Gene3D" id="3.20.20.80">
    <property type="entry name" value="Glycosidases"/>
    <property type="match status" value="1"/>
</dbReference>
<reference evidence="3" key="1">
    <citation type="submission" date="2017-09" db="EMBL/GenBank/DDBJ databases">
        <authorList>
            <person name="Varghese N."/>
            <person name="Submissions S."/>
        </authorList>
    </citation>
    <scope>NUCLEOTIDE SEQUENCE [LARGE SCALE GENOMIC DNA]</scope>
    <source>
        <strain evidence="3">DSM 44270</strain>
    </source>
</reference>
<dbReference type="PANTHER" id="PTHR42732">
    <property type="entry name" value="BETA-GALACTOSIDASE"/>
    <property type="match status" value="1"/>
</dbReference>
<organism evidence="2 3">
    <name type="scientific">Blastococcus haudaquaticus</name>
    <dbReference type="NCBI Taxonomy" id="1938745"/>
    <lineage>
        <taxon>Bacteria</taxon>
        <taxon>Bacillati</taxon>
        <taxon>Actinomycetota</taxon>
        <taxon>Actinomycetes</taxon>
        <taxon>Geodermatophilales</taxon>
        <taxon>Geodermatophilaceae</taxon>
        <taxon>Blastococcus</taxon>
    </lineage>
</organism>
<dbReference type="InterPro" id="IPR008979">
    <property type="entry name" value="Galactose-bd-like_sf"/>
</dbReference>
<proteinExistence type="predicted"/>